<name>A0A3A3GGZ2_9BURK</name>
<protein>
    <submittedName>
        <fullName evidence="2">Cbb3-type cytochrome oxidase assembly protein CcoS</fullName>
    </submittedName>
</protein>
<dbReference type="RefSeq" id="WP_119784984.1">
    <property type="nucleotide sequence ID" value="NZ_QYUQ01000002.1"/>
</dbReference>
<reference evidence="3" key="1">
    <citation type="submission" date="2018-09" db="EMBL/GenBank/DDBJ databases">
        <authorList>
            <person name="Zhu H."/>
        </authorList>
    </citation>
    <scope>NUCLEOTIDE SEQUENCE [LARGE SCALE GENOMIC DNA]</scope>
    <source>
        <strain evidence="3">K1S02-23</strain>
    </source>
</reference>
<dbReference type="PANTHER" id="PTHR41532">
    <property type="entry name" value="FIXS PROTEIN"/>
    <property type="match status" value="1"/>
</dbReference>
<evidence type="ECO:0000313" key="2">
    <source>
        <dbReference type="EMBL" id="RJG01536.1"/>
    </source>
</evidence>
<dbReference type="NCBIfam" id="TIGR00847">
    <property type="entry name" value="ccoS"/>
    <property type="match status" value="1"/>
</dbReference>
<keyword evidence="1" id="KW-0812">Transmembrane</keyword>
<sequence>MDVLYLLVPLSVILVFAVGAVFWWALSSRQFDDLDEVSERLLADDDEKPPPAA</sequence>
<feature type="transmembrane region" description="Helical" evidence="1">
    <location>
        <begin position="6"/>
        <end position="26"/>
    </location>
</feature>
<comment type="caution">
    <text evidence="2">The sequence shown here is derived from an EMBL/GenBank/DDBJ whole genome shotgun (WGS) entry which is preliminary data.</text>
</comment>
<keyword evidence="3" id="KW-1185">Reference proteome</keyword>
<dbReference type="EMBL" id="QYUQ01000002">
    <property type="protein sequence ID" value="RJG01536.1"/>
    <property type="molecule type" value="Genomic_DNA"/>
</dbReference>
<dbReference type="Proteomes" id="UP000266327">
    <property type="component" value="Unassembled WGS sequence"/>
</dbReference>
<gene>
    <name evidence="2" type="primary">ccoS</name>
    <name evidence="2" type="ORF">D3878_08010</name>
</gene>
<dbReference type="AlphaFoldDB" id="A0A3A3GGZ2"/>
<accession>A0A3A3GGZ2</accession>
<keyword evidence="1" id="KW-1133">Transmembrane helix</keyword>
<dbReference type="PANTHER" id="PTHR41532:SF1">
    <property type="entry name" value="FIXS PROTEIN"/>
    <property type="match status" value="1"/>
</dbReference>
<dbReference type="Pfam" id="PF03597">
    <property type="entry name" value="FixS"/>
    <property type="match status" value="1"/>
</dbReference>
<dbReference type="InterPro" id="IPR004714">
    <property type="entry name" value="Cyt_oxidase_maturation_cbb3"/>
</dbReference>
<evidence type="ECO:0000313" key="3">
    <source>
        <dbReference type="Proteomes" id="UP000266327"/>
    </source>
</evidence>
<proteinExistence type="predicted"/>
<organism evidence="2 3">
    <name type="scientific">Noviherbaspirillum sedimenti</name>
    <dbReference type="NCBI Taxonomy" id="2320865"/>
    <lineage>
        <taxon>Bacteria</taxon>
        <taxon>Pseudomonadati</taxon>
        <taxon>Pseudomonadota</taxon>
        <taxon>Betaproteobacteria</taxon>
        <taxon>Burkholderiales</taxon>
        <taxon>Oxalobacteraceae</taxon>
        <taxon>Noviherbaspirillum</taxon>
    </lineage>
</organism>
<evidence type="ECO:0000256" key="1">
    <source>
        <dbReference type="SAM" id="Phobius"/>
    </source>
</evidence>
<keyword evidence="1" id="KW-0472">Membrane</keyword>
<dbReference type="OrthoDB" id="9802763at2"/>